<dbReference type="Gene3D" id="3.40.47.10">
    <property type="match status" value="1"/>
</dbReference>
<dbReference type="GO" id="GO:0044550">
    <property type="term" value="P:secondary metabolite biosynthetic process"/>
    <property type="evidence" value="ECO:0007669"/>
    <property type="project" value="TreeGrafter"/>
</dbReference>
<dbReference type="Pfam" id="PF02801">
    <property type="entry name" value="Ketoacyl-synt_C"/>
    <property type="match status" value="1"/>
</dbReference>
<evidence type="ECO:0000313" key="3">
    <source>
        <dbReference type="Proteomes" id="UP001215280"/>
    </source>
</evidence>
<dbReference type="PANTHER" id="PTHR43775">
    <property type="entry name" value="FATTY ACID SYNTHASE"/>
    <property type="match status" value="1"/>
</dbReference>
<sequence>MAAISIAYQDAGLKPHRANFVELYVTGTVVGDSIEANAAGAMLSEGCQGRELVIRSVRSNVGHSEMGAYMISLIKVVMMLNRKQILPNGKFKKHWCKIEFSKYNLRVARAVEPMSPQNPRRQSSL</sequence>
<dbReference type="PROSITE" id="PS52004">
    <property type="entry name" value="KS3_2"/>
    <property type="match status" value="1"/>
</dbReference>
<dbReference type="EMBL" id="JARJLG010000101">
    <property type="protein sequence ID" value="KAJ7745817.1"/>
    <property type="molecule type" value="Genomic_DNA"/>
</dbReference>
<dbReference type="InterPro" id="IPR016039">
    <property type="entry name" value="Thiolase-like"/>
</dbReference>
<accession>A0AAD7N5Z3</accession>
<comment type="caution">
    <text evidence="2">The sequence shown here is derived from an EMBL/GenBank/DDBJ whole genome shotgun (WGS) entry which is preliminary data.</text>
</comment>
<dbReference type="GO" id="GO:0004312">
    <property type="term" value="F:fatty acid synthase activity"/>
    <property type="evidence" value="ECO:0007669"/>
    <property type="project" value="TreeGrafter"/>
</dbReference>
<dbReference type="InterPro" id="IPR014031">
    <property type="entry name" value="Ketoacyl_synth_C"/>
</dbReference>
<dbReference type="PANTHER" id="PTHR43775:SF29">
    <property type="entry name" value="ASPERFURANONE POLYKETIDE SYNTHASE AFOG-RELATED"/>
    <property type="match status" value="1"/>
</dbReference>
<dbReference type="InterPro" id="IPR050091">
    <property type="entry name" value="PKS_NRPS_Biosynth_Enz"/>
</dbReference>
<name>A0AAD7N5Z3_9AGAR</name>
<keyword evidence="3" id="KW-1185">Reference proteome</keyword>
<dbReference type="SUPFAM" id="SSF53901">
    <property type="entry name" value="Thiolase-like"/>
    <property type="match status" value="1"/>
</dbReference>
<reference evidence="2" key="1">
    <citation type="submission" date="2023-03" db="EMBL/GenBank/DDBJ databases">
        <title>Massive genome expansion in bonnet fungi (Mycena s.s.) driven by repeated elements and novel gene families across ecological guilds.</title>
        <authorList>
            <consortium name="Lawrence Berkeley National Laboratory"/>
            <person name="Harder C.B."/>
            <person name="Miyauchi S."/>
            <person name="Viragh M."/>
            <person name="Kuo A."/>
            <person name="Thoen E."/>
            <person name="Andreopoulos B."/>
            <person name="Lu D."/>
            <person name="Skrede I."/>
            <person name="Drula E."/>
            <person name="Henrissat B."/>
            <person name="Morin E."/>
            <person name="Kohler A."/>
            <person name="Barry K."/>
            <person name="LaButti K."/>
            <person name="Morin E."/>
            <person name="Salamov A."/>
            <person name="Lipzen A."/>
            <person name="Mereny Z."/>
            <person name="Hegedus B."/>
            <person name="Baldrian P."/>
            <person name="Stursova M."/>
            <person name="Weitz H."/>
            <person name="Taylor A."/>
            <person name="Grigoriev I.V."/>
            <person name="Nagy L.G."/>
            <person name="Martin F."/>
            <person name="Kauserud H."/>
        </authorList>
    </citation>
    <scope>NUCLEOTIDE SEQUENCE</scope>
    <source>
        <strain evidence="2">CBHHK188m</strain>
    </source>
</reference>
<dbReference type="AlphaFoldDB" id="A0AAD7N5Z3"/>
<dbReference type="InterPro" id="IPR020841">
    <property type="entry name" value="PKS_Beta-ketoAc_synthase_dom"/>
</dbReference>
<dbReference type="Proteomes" id="UP001215280">
    <property type="component" value="Unassembled WGS sequence"/>
</dbReference>
<evidence type="ECO:0000313" key="2">
    <source>
        <dbReference type="EMBL" id="KAJ7745817.1"/>
    </source>
</evidence>
<dbReference type="GO" id="GO:0006633">
    <property type="term" value="P:fatty acid biosynthetic process"/>
    <property type="evidence" value="ECO:0007669"/>
    <property type="project" value="TreeGrafter"/>
</dbReference>
<protein>
    <submittedName>
        <fullName evidence="2">Thiolase-like protein</fullName>
    </submittedName>
</protein>
<evidence type="ECO:0000259" key="1">
    <source>
        <dbReference type="PROSITE" id="PS52004"/>
    </source>
</evidence>
<proteinExistence type="predicted"/>
<feature type="domain" description="Ketosynthase family 3 (KS3)" evidence="1">
    <location>
        <begin position="1"/>
        <end position="125"/>
    </location>
</feature>
<gene>
    <name evidence="2" type="ORF">DFH07DRAFT_748756</name>
</gene>
<organism evidence="2 3">
    <name type="scientific">Mycena maculata</name>
    <dbReference type="NCBI Taxonomy" id="230809"/>
    <lineage>
        <taxon>Eukaryota</taxon>
        <taxon>Fungi</taxon>
        <taxon>Dikarya</taxon>
        <taxon>Basidiomycota</taxon>
        <taxon>Agaricomycotina</taxon>
        <taxon>Agaricomycetes</taxon>
        <taxon>Agaricomycetidae</taxon>
        <taxon>Agaricales</taxon>
        <taxon>Marasmiineae</taxon>
        <taxon>Mycenaceae</taxon>
        <taxon>Mycena</taxon>
    </lineage>
</organism>